<dbReference type="SUPFAM" id="SSF52540">
    <property type="entry name" value="P-loop containing nucleoside triphosphate hydrolases"/>
    <property type="match status" value="1"/>
</dbReference>
<accession>A0ABQ6FA26</accession>
<evidence type="ECO:0000259" key="1">
    <source>
        <dbReference type="SMART" id="SM00382"/>
    </source>
</evidence>
<dbReference type="InterPro" id="IPR025662">
    <property type="entry name" value="Sigma_54_int_dom_ATP-bd_1"/>
</dbReference>
<dbReference type="Pfam" id="PF05621">
    <property type="entry name" value="TniB"/>
    <property type="match status" value="1"/>
</dbReference>
<dbReference type="CDD" id="cd00009">
    <property type="entry name" value="AAA"/>
    <property type="match status" value="1"/>
</dbReference>
<dbReference type="Proteomes" id="UP001157167">
    <property type="component" value="Unassembled WGS sequence"/>
</dbReference>
<comment type="caution">
    <text evidence="2">The sequence shown here is derived from an EMBL/GenBank/DDBJ whole genome shotgun (WGS) entry which is preliminary data.</text>
</comment>
<evidence type="ECO:0000313" key="3">
    <source>
        <dbReference type="Proteomes" id="UP001157167"/>
    </source>
</evidence>
<dbReference type="InterPro" id="IPR027417">
    <property type="entry name" value="P-loop_NTPase"/>
</dbReference>
<proteinExistence type="predicted"/>
<name>A0ABQ6FA26_9RHOO</name>
<dbReference type="InterPro" id="IPR008868">
    <property type="entry name" value="TniB"/>
</dbReference>
<dbReference type="Gene3D" id="3.40.50.300">
    <property type="entry name" value="P-loop containing nucleotide triphosphate hydrolases"/>
    <property type="match status" value="1"/>
</dbReference>
<protein>
    <recommendedName>
        <fullName evidence="1">AAA+ ATPase domain-containing protein</fullName>
    </recommendedName>
</protein>
<dbReference type="RefSeq" id="WP_284187502.1">
    <property type="nucleotide sequence ID" value="NZ_BSPX01000019.1"/>
</dbReference>
<gene>
    <name evidence="2" type="ORF">GCM10007933_15890</name>
</gene>
<reference evidence="3" key="1">
    <citation type="journal article" date="2019" name="Int. J. Syst. Evol. Microbiol.">
        <title>The Global Catalogue of Microorganisms (GCM) 10K type strain sequencing project: providing services to taxonomists for standard genome sequencing and annotation.</title>
        <authorList>
            <consortium name="The Broad Institute Genomics Platform"/>
            <consortium name="The Broad Institute Genome Sequencing Center for Infectious Disease"/>
            <person name="Wu L."/>
            <person name="Ma J."/>
        </authorList>
    </citation>
    <scope>NUCLEOTIDE SEQUENCE [LARGE SCALE GENOMIC DNA]</scope>
    <source>
        <strain evidence="3">NBRC 102407</strain>
    </source>
</reference>
<dbReference type="PROSITE" id="PS00675">
    <property type="entry name" value="SIGMA54_INTERACT_1"/>
    <property type="match status" value="1"/>
</dbReference>
<dbReference type="EMBL" id="BSPX01000019">
    <property type="protein sequence ID" value="GLT22131.1"/>
    <property type="molecule type" value="Genomic_DNA"/>
</dbReference>
<dbReference type="InterPro" id="IPR003593">
    <property type="entry name" value="AAA+_ATPase"/>
</dbReference>
<dbReference type="SMART" id="SM00382">
    <property type="entry name" value="AAA"/>
    <property type="match status" value="1"/>
</dbReference>
<evidence type="ECO:0000313" key="2">
    <source>
        <dbReference type="EMBL" id="GLT22131.1"/>
    </source>
</evidence>
<sequence length="324" mass="36088">MNVAEFEALRVFTSEYLQFPPFVAAFNEIERLVQLYRQTGIAQHLLVTGESGSGKTTLCKAMVERYPHASLPERDVIPVLFVPMPSTATIASVAEAMLARLGDPAPTTGTTSAKTARVARLARACAVELILFDEANHIQDRGQLPTQYMVGDWLKSLMDDVQVPTVLLGLPRVENLLRVNEQLRRRFMLRLHLEFGKDPDHTIETQCLRLFTSLTPSLPVPFNKGGTTWSELAYRLHAATDGRVSYVKSLLIGAIRQVFEQDLQEITLAVLEAAFTSAIWPQGVGALNPFCANFDFRRLDRAGEPFQPSDEVVRPSSRRRAHAA</sequence>
<organism evidence="2 3">
    <name type="scientific">Zoogloea oryzae</name>
    <dbReference type="NCBI Taxonomy" id="310767"/>
    <lineage>
        <taxon>Bacteria</taxon>
        <taxon>Pseudomonadati</taxon>
        <taxon>Pseudomonadota</taxon>
        <taxon>Betaproteobacteria</taxon>
        <taxon>Rhodocyclales</taxon>
        <taxon>Zoogloeaceae</taxon>
        <taxon>Zoogloea</taxon>
    </lineage>
</organism>
<feature type="domain" description="AAA+ ATPase" evidence="1">
    <location>
        <begin position="41"/>
        <end position="195"/>
    </location>
</feature>
<keyword evidence="3" id="KW-1185">Reference proteome</keyword>